<dbReference type="RefSeq" id="WP_057956495.1">
    <property type="nucleotide sequence ID" value="NZ_KQ556933.1"/>
</dbReference>
<evidence type="ECO:0000256" key="1">
    <source>
        <dbReference type="ARBA" id="ARBA00009741"/>
    </source>
</evidence>
<comment type="similarity">
    <text evidence="1 6">Belongs to the methyltransferase superfamily. PrmA family.</text>
</comment>
<feature type="coiled-coil region" evidence="7">
    <location>
        <begin position="59"/>
        <end position="93"/>
    </location>
</feature>
<dbReference type="EMBL" id="LDXT01000093">
    <property type="protein sequence ID" value="KRT54228.1"/>
    <property type="molecule type" value="Genomic_DNA"/>
</dbReference>
<dbReference type="Proteomes" id="UP000051276">
    <property type="component" value="Unassembled WGS sequence"/>
</dbReference>
<dbReference type="InterPro" id="IPR004498">
    <property type="entry name" value="Ribosomal_PrmA_MeTrfase"/>
</dbReference>
<dbReference type="EC" id="2.1.1.-" evidence="6"/>
<name>A0A0T5Z3L8_9GAMM</name>
<organism evidence="9 10">
    <name type="scientific">endosymbiont of Ridgeia piscesae</name>
    <dbReference type="NCBI Taxonomy" id="54398"/>
    <lineage>
        <taxon>Bacteria</taxon>
        <taxon>Pseudomonadati</taxon>
        <taxon>Pseudomonadota</taxon>
        <taxon>Gammaproteobacteria</taxon>
        <taxon>sulfur-oxidizing symbionts</taxon>
    </lineage>
</organism>
<dbReference type="EMBL" id="LMXI01000565">
    <property type="protein sequence ID" value="KRT57265.1"/>
    <property type="molecule type" value="Genomic_DNA"/>
</dbReference>
<dbReference type="HAMAP" id="MF_00735">
    <property type="entry name" value="Methyltr_PrmA"/>
    <property type="match status" value="1"/>
</dbReference>
<dbReference type="InterPro" id="IPR050078">
    <property type="entry name" value="Ribosomal_L11_MeTrfase_PrmA"/>
</dbReference>
<evidence type="ECO:0000256" key="6">
    <source>
        <dbReference type="HAMAP-Rule" id="MF_00735"/>
    </source>
</evidence>
<dbReference type="InterPro" id="IPR029063">
    <property type="entry name" value="SAM-dependent_MTases_sf"/>
</dbReference>
<evidence type="ECO:0000256" key="5">
    <source>
        <dbReference type="ARBA" id="ARBA00022691"/>
    </source>
</evidence>
<dbReference type="SUPFAM" id="SSF53335">
    <property type="entry name" value="S-adenosyl-L-methionine-dependent methyltransferases"/>
    <property type="match status" value="1"/>
</dbReference>
<evidence type="ECO:0000256" key="4">
    <source>
        <dbReference type="ARBA" id="ARBA00022679"/>
    </source>
</evidence>
<dbReference type="NCBIfam" id="TIGR00406">
    <property type="entry name" value="prmA"/>
    <property type="match status" value="1"/>
</dbReference>
<proteinExistence type="inferred from homology"/>
<keyword evidence="11" id="KW-1185">Reference proteome</keyword>
<feature type="binding site" evidence="6">
    <location>
        <position position="166"/>
    </location>
    <ligand>
        <name>S-adenosyl-L-methionine</name>
        <dbReference type="ChEBI" id="CHEBI:59789"/>
    </ligand>
</feature>
<keyword evidence="5 6" id="KW-0949">S-adenosyl-L-methionine</keyword>
<dbReference type="PATRIC" id="fig|54398.3.peg.730"/>
<dbReference type="Proteomes" id="UP000051634">
    <property type="component" value="Unassembled WGS sequence"/>
</dbReference>
<dbReference type="GO" id="GO:0032259">
    <property type="term" value="P:methylation"/>
    <property type="evidence" value="ECO:0007669"/>
    <property type="project" value="UniProtKB-KW"/>
</dbReference>
<dbReference type="PIRSF" id="PIRSF000401">
    <property type="entry name" value="RPL11_MTase"/>
    <property type="match status" value="1"/>
</dbReference>
<sequence length="292" mass="31880">MPWLQLSIETDEDRAPLLELVFESLGALSVTLGDAGNQPLLEPKPGEERLWHATRVTALFEAERNIDELRAALNQALAADVSLNLNIERLEDQVWERTWLEHFKPMQFGQRLWICPDGQQVTASDAVLVKLDPGLAFGTGTHPTTALCLEWLEGQDLRGKRIIDYGCGSGILAIAALLLGAEHAIAVDYDPQALEATQANAEKNGVAGRLEICLPEQTPQTENDLLLANILAGPLIELASTLMQLIQPGAPFALSGILQEQAEQVSAAYHPFAEMQPAQQQAEWIRLGGTKI</sequence>
<dbReference type="OrthoDB" id="9785995at2"/>
<feature type="binding site" evidence="6">
    <location>
        <position position="145"/>
    </location>
    <ligand>
        <name>S-adenosyl-L-methionine</name>
        <dbReference type="ChEBI" id="CHEBI:59789"/>
    </ligand>
</feature>
<dbReference type="PANTHER" id="PTHR43648:SF1">
    <property type="entry name" value="ELECTRON TRANSFER FLAVOPROTEIN BETA SUBUNIT LYSINE METHYLTRANSFERASE"/>
    <property type="match status" value="1"/>
</dbReference>
<comment type="caution">
    <text evidence="9">The sequence shown here is derived from an EMBL/GenBank/DDBJ whole genome shotgun (WGS) entry which is preliminary data.</text>
</comment>
<dbReference type="GO" id="GO:0005829">
    <property type="term" value="C:cytosol"/>
    <property type="evidence" value="ECO:0007669"/>
    <property type="project" value="TreeGrafter"/>
</dbReference>
<dbReference type="GO" id="GO:0016279">
    <property type="term" value="F:protein-lysine N-methyltransferase activity"/>
    <property type="evidence" value="ECO:0007669"/>
    <property type="project" value="TreeGrafter"/>
</dbReference>
<evidence type="ECO:0000313" key="9">
    <source>
        <dbReference type="EMBL" id="KRT57265.1"/>
    </source>
</evidence>
<evidence type="ECO:0000313" key="10">
    <source>
        <dbReference type="Proteomes" id="UP000051276"/>
    </source>
</evidence>
<keyword evidence="9" id="KW-0689">Ribosomal protein</keyword>
<dbReference type="GO" id="GO:0005840">
    <property type="term" value="C:ribosome"/>
    <property type="evidence" value="ECO:0007669"/>
    <property type="project" value="UniProtKB-KW"/>
</dbReference>
<comment type="catalytic activity">
    <reaction evidence="6">
        <text>L-lysyl-[protein] + 3 S-adenosyl-L-methionine = N(6),N(6),N(6)-trimethyl-L-lysyl-[protein] + 3 S-adenosyl-L-homocysteine + 3 H(+)</text>
        <dbReference type="Rhea" id="RHEA:54192"/>
        <dbReference type="Rhea" id="RHEA-COMP:9752"/>
        <dbReference type="Rhea" id="RHEA-COMP:13826"/>
        <dbReference type="ChEBI" id="CHEBI:15378"/>
        <dbReference type="ChEBI" id="CHEBI:29969"/>
        <dbReference type="ChEBI" id="CHEBI:57856"/>
        <dbReference type="ChEBI" id="CHEBI:59789"/>
        <dbReference type="ChEBI" id="CHEBI:61961"/>
    </reaction>
</comment>
<evidence type="ECO:0000313" key="8">
    <source>
        <dbReference type="EMBL" id="KRT54228.1"/>
    </source>
</evidence>
<comment type="function">
    <text evidence="6">Methylates ribosomal protein L11.</text>
</comment>
<keyword evidence="9" id="KW-0687">Ribonucleoprotein</keyword>
<dbReference type="PANTHER" id="PTHR43648">
    <property type="entry name" value="ELECTRON TRANSFER FLAVOPROTEIN BETA SUBUNIT LYSINE METHYLTRANSFERASE"/>
    <property type="match status" value="1"/>
</dbReference>
<dbReference type="AlphaFoldDB" id="A0A0T5Z3L8"/>
<evidence type="ECO:0000256" key="2">
    <source>
        <dbReference type="ARBA" id="ARBA00022490"/>
    </source>
</evidence>
<keyword evidence="2 6" id="KW-0963">Cytoplasm</keyword>
<dbReference type="STRING" id="54398.Ga0074115_103127"/>
<comment type="subcellular location">
    <subcellularLocation>
        <location evidence="6">Cytoplasm</location>
    </subcellularLocation>
</comment>
<dbReference type="Gene3D" id="3.40.50.150">
    <property type="entry name" value="Vaccinia Virus protein VP39"/>
    <property type="match status" value="1"/>
</dbReference>
<evidence type="ECO:0000256" key="7">
    <source>
        <dbReference type="SAM" id="Coils"/>
    </source>
</evidence>
<protein>
    <recommendedName>
        <fullName evidence="6">Ribosomal protein L11 methyltransferase</fullName>
        <shortName evidence="6">L11 Mtase</shortName>
        <ecNumber evidence="6">2.1.1.-</ecNumber>
    </recommendedName>
</protein>
<keyword evidence="7" id="KW-0175">Coiled coil</keyword>
<keyword evidence="3 6" id="KW-0489">Methyltransferase</keyword>
<keyword evidence="4 6" id="KW-0808">Transferase</keyword>
<reference evidence="10 11" key="1">
    <citation type="submission" date="2015-11" db="EMBL/GenBank/DDBJ databases">
        <title>The genome of Candidatus Endoriftia persephone in Ridgeia piscesae and population structure of the North Eastern Pacific vestimentiferan symbionts.</title>
        <authorList>
            <person name="Perez M."/>
            <person name="Juniper K.S."/>
        </authorList>
    </citation>
    <scope>NUCLEOTIDE SEQUENCE [LARGE SCALE GENOMIC DNA]</scope>
    <source>
        <strain evidence="9">Ind10</strain>
        <strain evidence="8">Ind11</strain>
    </source>
</reference>
<evidence type="ECO:0000256" key="3">
    <source>
        <dbReference type="ARBA" id="ARBA00022603"/>
    </source>
</evidence>
<gene>
    <name evidence="6" type="primary">prmA</name>
    <name evidence="8" type="ORF">Ga0074115_103127</name>
    <name evidence="9" type="ORF">Ga0076813_11295</name>
</gene>
<accession>A0A0T5Z3L8</accession>
<feature type="binding site" evidence="6">
    <location>
        <position position="188"/>
    </location>
    <ligand>
        <name>S-adenosyl-L-methionine</name>
        <dbReference type="ChEBI" id="CHEBI:59789"/>
    </ligand>
</feature>
<evidence type="ECO:0000313" key="11">
    <source>
        <dbReference type="Proteomes" id="UP000051634"/>
    </source>
</evidence>
<feature type="binding site" evidence="6">
    <location>
        <position position="229"/>
    </location>
    <ligand>
        <name>S-adenosyl-L-methionine</name>
        <dbReference type="ChEBI" id="CHEBI:59789"/>
    </ligand>
</feature>
<dbReference type="Pfam" id="PF06325">
    <property type="entry name" value="PrmA"/>
    <property type="match status" value="1"/>
</dbReference>